<dbReference type="STRING" id="1085623.GNIT_1071"/>
<dbReference type="Proteomes" id="UP000009282">
    <property type="component" value="Chromosome"/>
</dbReference>
<dbReference type="eggNOG" id="COG0346">
    <property type="taxonomic scope" value="Bacteria"/>
</dbReference>
<name>G4QG36_GLANF</name>
<gene>
    <name evidence="1" type="ordered locus">GNIT_1071</name>
</gene>
<organism evidence="1 2">
    <name type="scientific">Glaciecola nitratireducens (strain JCM 12485 / KCTC 12276 / FR1064)</name>
    <dbReference type="NCBI Taxonomy" id="1085623"/>
    <lineage>
        <taxon>Bacteria</taxon>
        <taxon>Pseudomonadati</taxon>
        <taxon>Pseudomonadota</taxon>
        <taxon>Gammaproteobacteria</taxon>
        <taxon>Alteromonadales</taxon>
        <taxon>Alteromonadaceae</taxon>
        <taxon>Brumicola</taxon>
    </lineage>
</organism>
<keyword evidence="2" id="KW-1185">Reference proteome</keyword>
<dbReference type="OrthoDB" id="2719609at2"/>
<dbReference type="PANTHER" id="PTHR36503:SF1">
    <property type="entry name" value="BLR2520 PROTEIN"/>
    <property type="match status" value="1"/>
</dbReference>
<dbReference type="Gene3D" id="3.10.180.10">
    <property type="entry name" value="2,3-Dihydroxybiphenyl 1,2-Dioxygenase, domain 1"/>
    <property type="match status" value="1"/>
</dbReference>
<dbReference type="SUPFAM" id="SSF54593">
    <property type="entry name" value="Glyoxalase/Bleomycin resistance protein/Dihydroxybiphenyl dioxygenase"/>
    <property type="match status" value="1"/>
</dbReference>
<evidence type="ECO:0000313" key="2">
    <source>
        <dbReference type="Proteomes" id="UP000009282"/>
    </source>
</evidence>
<protein>
    <recommendedName>
        <fullName evidence="3">Glyoxalase/bleomycin resistance protein/dioxygenase</fullName>
    </recommendedName>
</protein>
<dbReference type="EMBL" id="CP003060">
    <property type="protein sequence ID" value="AEP29203.1"/>
    <property type="molecule type" value="Genomic_DNA"/>
</dbReference>
<accession>G4QG36</accession>
<sequence>MVLGLLSISLKVADIAISKAFYEKLGFNQMAGHVDQKWVVMKDPNDQVIGLFEGMLEKNMLTFNPGWDANAKHIDDYIDVRYLQKMLSDKGIDCGQMIGENNKGPANFMLTDPDGNPILIDQHR</sequence>
<dbReference type="InterPro" id="IPR029068">
    <property type="entry name" value="Glyas_Bleomycin-R_OHBP_Dase"/>
</dbReference>
<dbReference type="PANTHER" id="PTHR36503">
    <property type="entry name" value="BLR2520 PROTEIN"/>
    <property type="match status" value="1"/>
</dbReference>
<proteinExistence type="predicted"/>
<evidence type="ECO:0000313" key="1">
    <source>
        <dbReference type="EMBL" id="AEP29203.1"/>
    </source>
</evidence>
<dbReference type="HOGENOM" id="CLU_130403_0_0_6"/>
<reference evidence="1 2" key="1">
    <citation type="journal article" date="2011" name="J. Bacteriol.">
        <title>Complete genome sequence of seawater bacterium Glaciecola nitratireducens FR1064T.</title>
        <authorList>
            <person name="Bian F."/>
            <person name="Qin Q.L."/>
            <person name="Xie B.B."/>
            <person name="Shu Y.L."/>
            <person name="Zhang X.Y."/>
            <person name="Yu Y."/>
            <person name="Chen B."/>
            <person name="Chen X.L."/>
            <person name="Zhou B.C."/>
            <person name="Zhang Y.Z."/>
        </authorList>
    </citation>
    <scope>NUCLEOTIDE SEQUENCE [LARGE SCALE GENOMIC DNA]</scope>
    <source>
        <strain evidence="2">JCM 12485 / KCTC 12276 / FR1064</strain>
    </source>
</reference>
<evidence type="ECO:0008006" key="3">
    <source>
        <dbReference type="Google" id="ProtNLM"/>
    </source>
</evidence>
<dbReference type="KEGG" id="gni:GNIT_1071"/>
<dbReference type="RefSeq" id="WP_014108077.1">
    <property type="nucleotide sequence ID" value="NC_016041.1"/>
</dbReference>
<dbReference type="CDD" id="cd06587">
    <property type="entry name" value="VOC"/>
    <property type="match status" value="1"/>
</dbReference>
<dbReference type="AlphaFoldDB" id="G4QG36"/>